<feature type="region of interest" description="Disordered" evidence="1">
    <location>
        <begin position="563"/>
        <end position="582"/>
    </location>
</feature>
<evidence type="ECO:0000313" key="3">
    <source>
        <dbReference type="EMBL" id="MFC3097380.1"/>
    </source>
</evidence>
<keyword evidence="2" id="KW-0812">Transmembrane</keyword>
<feature type="transmembrane region" description="Helical" evidence="2">
    <location>
        <begin position="283"/>
        <end position="308"/>
    </location>
</feature>
<dbReference type="EMBL" id="JBHRST010000008">
    <property type="protein sequence ID" value="MFC3097380.1"/>
    <property type="molecule type" value="Genomic_DNA"/>
</dbReference>
<dbReference type="Proteomes" id="UP001595456">
    <property type="component" value="Unassembled WGS sequence"/>
</dbReference>
<feature type="transmembrane region" description="Helical" evidence="2">
    <location>
        <begin position="353"/>
        <end position="371"/>
    </location>
</feature>
<proteinExistence type="predicted"/>
<comment type="caution">
    <text evidence="3">The sequence shown here is derived from an EMBL/GenBank/DDBJ whole genome shotgun (WGS) entry which is preliminary data.</text>
</comment>
<dbReference type="RefSeq" id="WP_336926165.1">
    <property type="nucleotide sequence ID" value="NZ_JBANRO010000006.1"/>
</dbReference>
<dbReference type="InterPro" id="IPR010090">
    <property type="entry name" value="Phage_tape_meas"/>
</dbReference>
<organism evidence="3 4">
    <name type="scientific">Alteraurantiacibacter palmitatis</name>
    <dbReference type="NCBI Taxonomy" id="2054628"/>
    <lineage>
        <taxon>Bacteria</taxon>
        <taxon>Pseudomonadati</taxon>
        <taxon>Pseudomonadota</taxon>
        <taxon>Alphaproteobacteria</taxon>
        <taxon>Sphingomonadales</taxon>
        <taxon>Erythrobacteraceae</taxon>
        <taxon>Alteraurantiacibacter</taxon>
    </lineage>
</organism>
<accession>A0ABV7E7G6</accession>
<feature type="transmembrane region" description="Helical" evidence="2">
    <location>
        <begin position="434"/>
        <end position="460"/>
    </location>
</feature>
<dbReference type="NCBIfam" id="TIGR01760">
    <property type="entry name" value="tape_meas_TP901"/>
    <property type="match status" value="1"/>
</dbReference>
<reference evidence="4" key="1">
    <citation type="journal article" date="2019" name="Int. J. Syst. Evol. Microbiol.">
        <title>The Global Catalogue of Microorganisms (GCM) 10K type strain sequencing project: providing services to taxonomists for standard genome sequencing and annotation.</title>
        <authorList>
            <consortium name="The Broad Institute Genomics Platform"/>
            <consortium name="The Broad Institute Genome Sequencing Center for Infectious Disease"/>
            <person name="Wu L."/>
            <person name="Ma J."/>
        </authorList>
    </citation>
    <scope>NUCLEOTIDE SEQUENCE [LARGE SCALE GENOMIC DNA]</scope>
    <source>
        <strain evidence="4">KCTC 52607</strain>
    </source>
</reference>
<protein>
    <submittedName>
        <fullName evidence="3">Phage tail tape measure protein</fullName>
    </submittedName>
</protein>
<keyword evidence="4" id="KW-1185">Reference proteome</keyword>
<sequence>MSGSIAALHASLRWDLADFDRGTAHIEGVFGRLRGFIVGVSEAIAAAGRRMTLGITAPLAGIAAYTVKAASDAQELQSAFDYTFGRMADRMNVWAEETGNAMGRATQEMQEGALALGVLFKQAAPTEEAAARLSQQFAELAQDASSFYNVSFDDALLRIRSGLTGEAEPLRKFGVFLSENAVKAKALELGLISAGQEINEQGKIMARAAIIAESMADATGDVERTSDSFANRVRALRSDLQELATEIGERFLPIAERVIGWLRSAVQWLSALPEGVKEAMINMALFAAAVGPVLMVLNQLAIFVLPLLLVNLGPVAAAVSFLLNPLGTLIVIGGKLAGEFGLLGAVLSRLGPLIMRAFGPIGWAIGLAITFREEIGNAFRIIGQLAEQYLGPKLDQLWAAFDRLGAAFRQLADGPLGQLILAFGDVLGPVIERLITLFGAGMVAIVGAVIDAVTAIVRLFGDLTQAWNDTFSAIDAILRGDWPTAWEHAKNAAGNAIRSIAEWLSGLFPPLNLLLRLLGKLRGDEEQPSAVIRTGGSNFTHLREMLDTIAGLGDPEGNYAVAEEPKASRGRGSRGRTGPSAQELAERRAEIALEQQIAVARERGDLDALRALERQRDLRDRITQYQRAGLSLALAQTAAERDMSELDAAREDARMRELADMRFATEREVARLNNDQIHLRYLDQEEDLQRRIIDLQQTGFDLATAERIALEQVRAIEEARAGLVTRRLADQRAAHEIELARLRGEDTFQLEEAARIRARIDDLEREGGMTRAEAEAAAMREAAERSEAAMIGTFRDAFRGGLQAAMDGNLGRFFENWLREHSFNALSRVLERLADQLAGLISGQGGSGGGLLGALGSIFGATNTGNGFGGGAAAWASASTPPGFATGGSFRLRGFPGIDQNLLSLNGNPIARVSDGEIVDIRQGAQGGSGGVVRVVLEDTTGLFRTAVRAEAGQIVAETAPAIIEAGAEAGLAKVREINSASY</sequence>
<evidence type="ECO:0000313" key="4">
    <source>
        <dbReference type="Proteomes" id="UP001595456"/>
    </source>
</evidence>
<name>A0ABV7E7G6_9SPHN</name>
<keyword evidence="2" id="KW-0472">Membrane</keyword>
<evidence type="ECO:0000256" key="2">
    <source>
        <dbReference type="SAM" id="Phobius"/>
    </source>
</evidence>
<gene>
    <name evidence="3" type="ORF">ACFODU_06130</name>
</gene>
<evidence type="ECO:0000256" key="1">
    <source>
        <dbReference type="SAM" id="MobiDB-lite"/>
    </source>
</evidence>
<feature type="transmembrane region" description="Helical" evidence="2">
    <location>
        <begin position="315"/>
        <end position="333"/>
    </location>
</feature>
<keyword evidence="2" id="KW-1133">Transmembrane helix</keyword>